<dbReference type="EMBL" id="CP117430">
    <property type="protein sequence ID" value="WLI21225.1"/>
    <property type="molecule type" value="Genomic_DNA"/>
</dbReference>
<accession>A0ABY9GZG6</accession>
<dbReference type="Proteomes" id="UP001230768">
    <property type="component" value="Chromosome"/>
</dbReference>
<evidence type="ECO:0000313" key="2">
    <source>
        <dbReference type="Proteomes" id="UP001230768"/>
    </source>
</evidence>
<sequence length="46" mass="5271">MQMISARKIQSVLEEEITVYKNAGGAHLDLIVSLFVIRRLDELKLE</sequence>
<proteinExistence type="predicted"/>
<keyword evidence="2" id="KW-1185">Reference proteome</keyword>
<name>A0ABY9GZG6_9PSED</name>
<evidence type="ECO:0000313" key="1">
    <source>
        <dbReference type="EMBL" id="WLI21225.1"/>
    </source>
</evidence>
<gene>
    <name evidence="1" type="ORF">PSH88_14795</name>
</gene>
<reference evidence="1 2" key="1">
    <citation type="submission" date="2023-02" db="EMBL/GenBank/DDBJ databases">
        <title>Evolution of Hrp T3SS in non-pathogenic Pseudomonas fluorescens.</title>
        <authorList>
            <person name="Liao K."/>
            <person name="Wei H."/>
            <person name="Gu Y."/>
        </authorList>
    </citation>
    <scope>NUCLEOTIDE SEQUENCE [LARGE SCALE GENOMIC DNA]</scope>
    <source>
        <strain evidence="1 2">FP607</strain>
    </source>
</reference>
<dbReference type="RefSeq" id="WP_305421193.1">
    <property type="nucleotide sequence ID" value="NZ_CP117430.1"/>
</dbReference>
<organism evidence="1 2">
    <name type="scientific">Pseudomonas wuhanensis</name>
    <dbReference type="NCBI Taxonomy" id="2954098"/>
    <lineage>
        <taxon>Bacteria</taxon>
        <taxon>Pseudomonadati</taxon>
        <taxon>Pseudomonadota</taxon>
        <taxon>Gammaproteobacteria</taxon>
        <taxon>Pseudomonadales</taxon>
        <taxon>Pseudomonadaceae</taxon>
        <taxon>Pseudomonas</taxon>
    </lineage>
</organism>
<protein>
    <submittedName>
        <fullName evidence="1">Uncharacterized protein</fullName>
    </submittedName>
</protein>